<protein>
    <submittedName>
        <fullName evidence="2">Uncharacterized protein</fullName>
    </submittedName>
</protein>
<feature type="region of interest" description="Disordered" evidence="1">
    <location>
        <begin position="1"/>
        <end position="24"/>
    </location>
</feature>
<gene>
    <name evidence="2" type="ORF">ECRASSUSDP1_LOCUS10911</name>
</gene>
<reference evidence="2" key="1">
    <citation type="submission" date="2023-07" db="EMBL/GenBank/DDBJ databases">
        <authorList>
            <consortium name="AG Swart"/>
            <person name="Singh M."/>
            <person name="Singh A."/>
            <person name="Seah K."/>
            <person name="Emmerich C."/>
        </authorList>
    </citation>
    <scope>NUCLEOTIDE SEQUENCE</scope>
    <source>
        <strain evidence="2">DP1</strain>
    </source>
</reference>
<dbReference type="AlphaFoldDB" id="A0AAD1UHP1"/>
<dbReference type="EMBL" id="CAMPGE010010762">
    <property type="protein sequence ID" value="CAI2369608.1"/>
    <property type="molecule type" value="Genomic_DNA"/>
</dbReference>
<name>A0AAD1UHP1_EUPCR</name>
<dbReference type="Proteomes" id="UP001295684">
    <property type="component" value="Unassembled WGS sequence"/>
</dbReference>
<accession>A0AAD1UHP1</accession>
<evidence type="ECO:0000313" key="2">
    <source>
        <dbReference type="EMBL" id="CAI2369608.1"/>
    </source>
</evidence>
<evidence type="ECO:0000313" key="3">
    <source>
        <dbReference type="Proteomes" id="UP001295684"/>
    </source>
</evidence>
<comment type="caution">
    <text evidence="2">The sequence shown here is derived from an EMBL/GenBank/DDBJ whole genome shotgun (WGS) entry which is preliminary data.</text>
</comment>
<keyword evidence="3" id="KW-1185">Reference proteome</keyword>
<proteinExistence type="predicted"/>
<feature type="compositionally biased region" description="Polar residues" evidence="1">
    <location>
        <begin position="1"/>
        <end position="15"/>
    </location>
</feature>
<sequence length="433" mass="51251">MWRNNSKNKYSASRYKNQKSTKTKISKRELLTELQKKQKKEIKANLDQNMKMNQKITDLLINKDNKFAIKALRQIKRNALKTIKKFGENTKQRNHASQLNSTLKLPASEEQNLLAQHPYASKSPERDFNNINSAKLDKMASRKKNNKSVCVNADKLDDRVSLPKLDPPNDQLYNQYSYFKSRENSLGTNSIIADKYKHRRSIAHKKSQHVDINLSKLILDNAKMDEKLHNNERMKIMRTQASLKEELLKQTQQNNEMKRQIKQFNTITDQDYLKLGERQEMKNLCDQQHKKHQIYDIRKVNQDISKFKKLRKSSQKMNEQKKELFAIQEAQKQYKDDIQKYRQAKQQKMLDFKNEMDKAVKLKAAKANEDGAISIKWDEKMFKSLYKSKPGSILDYFFQTKDQRGYECPIMRQKKTDIQNTYFSFDSRSPTLE</sequence>
<organism evidence="2 3">
    <name type="scientific">Euplotes crassus</name>
    <dbReference type="NCBI Taxonomy" id="5936"/>
    <lineage>
        <taxon>Eukaryota</taxon>
        <taxon>Sar</taxon>
        <taxon>Alveolata</taxon>
        <taxon>Ciliophora</taxon>
        <taxon>Intramacronucleata</taxon>
        <taxon>Spirotrichea</taxon>
        <taxon>Hypotrichia</taxon>
        <taxon>Euplotida</taxon>
        <taxon>Euplotidae</taxon>
        <taxon>Moneuplotes</taxon>
    </lineage>
</organism>
<evidence type="ECO:0000256" key="1">
    <source>
        <dbReference type="SAM" id="MobiDB-lite"/>
    </source>
</evidence>